<dbReference type="PANTHER" id="PTHR35851">
    <property type="entry name" value="CELL DIVISION PROTEIN FTSQ"/>
    <property type="match status" value="1"/>
</dbReference>
<evidence type="ECO:0000256" key="6">
    <source>
        <dbReference type="ARBA" id="ARBA00022989"/>
    </source>
</evidence>
<dbReference type="EMBL" id="WTUX01000011">
    <property type="protein sequence ID" value="MZR12846.1"/>
    <property type="molecule type" value="Genomic_DNA"/>
</dbReference>
<evidence type="ECO:0000313" key="12">
    <source>
        <dbReference type="Proteomes" id="UP000467322"/>
    </source>
</evidence>
<dbReference type="Pfam" id="PF03799">
    <property type="entry name" value="FtsQ_DivIB_C"/>
    <property type="match status" value="1"/>
</dbReference>
<keyword evidence="7 9" id="KW-0472">Membrane</keyword>
<gene>
    <name evidence="9" type="primary">ftsQ</name>
    <name evidence="11" type="ORF">GQE99_07405</name>
</gene>
<dbReference type="InterPro" id="IPR045335">
    <property type="entry name" value="FtsQ_C_sf"/>
</dbReference>
<evidence type="ECO:0000256" key="5">
    <source>
        <dbReference type="ARBA" id="ARBA00022692"/>
    </source>
</evidence>
<dbReference type="GO" id="GO:0005886">
    <property type="term" value="C:plasma membrane"/>
    <property type="evidence" value="ECO:0007669"/>
    <property type="project" value="UniProtKB-SubCell"/>
</dbReference>
<keyword evidence="8 9" id="KW-0131">Cell cycle</keyword>
<feature type="transmembrane region" description="Helical" evidence="9">
    <location>
        <begin position="34"/>
        <end position="53"/>
    </location>
</feature>
<protein>
    <recommendedName>
        <fullName evidence="9">Cell division protein FtsQ</fullName>
    </recommendedName>
</protein>
<evidence type="ECO:0000313" key="11">
    <source>
        <dbReference type="EMBL" id="MZR12846.1"/>
    </source>
</evidence>
<reference evidence="11 12" key="1">
    <citation type="submission" date="2019-12" db="EMBL/GenBank/DDBJ databases">
        <title>Maritimibacter sp. nov. sp. isolated from sea sand.</title>
        <authorList>
            <person name="Kim J."/>
            <person name="Jeong S.E."/>
            <person name="Jung H.S."/>
            <person name="Jeon C.O."/>
        </authorList>
    </citation>
    <scope>NUCLEOTIDE SEQUENCE [LARGE SCALE GENOMIC DNA]</scope>
    <source>
        <strain evidence="11 12">DP07</strain>
    </source>
</reference>
<evidence type="ECO:0000259" key="10">
    <source>
        <dbReference type="PROSITE" id="PS51779"/>
    </source>
</evidence>
<comment type="function">
    <text evidence="9">Essential cell division protein.</text>
</comment>
<proteinExistence type="inferred from homology"/>
<name>A0A845LZS9_9RHOB</name>
<dbReference type="HAMAP" id="MF_00911">
    <property type="entry name" value="FtsQ_subfam"/>
    <property type="match status" value="1"/>
</dbReference>
<evidence type="ECO:0000256" key="1">
    <source>
        <dbReference type="ARBA" id="ARBA00004370"/>
    </source>
</evidence>
<dbReference type="PANTHER" id="PTHR35851:SF1">
    <property type="entry name" value="CELL DIVISION PROTEIN FTSQ"/>
    <property type="match status" value="1"/>
</dbReference>
<dbReference type="PROSITE" id="PS51779">
    <property type="entry name" value="POTRA"/>
    <property type="match status" value="1"/>
</dbReference>
<keyword evidence="2 9" id="KW-1003">Cell membrane</keyword>
<comment type="subcellular location">
    <subcellularLocation>
        <location evidence="9">Cell inner membrane</location>
        <topology evidence="9">Single-pass type II membrane protein</topology>
    </subcellularLocation>
    <subcellularLocation>
        <location evidence="1">Membrane</location>
    </subcellularLocation>
    <text evidence="9">Localizes to the division septum.</text>
</comment>
<sequence length="294" mass="32859">MQSLNASRTPRRDPAPSRWAYRVHRMWLTPFYRAMLRVGLPVFVLLFVAGWYISNPTNRYAIVEKVGEIRRSIETRPEFTVKLMAIEGASPVVDRAIRDMVPVEFPASSFDLDLEAIKAEIAALDVTESVSLRIRPGGVMEVTITEREPVVLWRRAGGIDLLDDTGHRVASLKARADRADLPLIVGEGASDAVTQALALIDAAGPVAPRLRGLVRVGERRWDLVLDRDQRIMLPETAPVAALEQVLALDEAQDLLARDLTHIDMRNPARPTLRMTEPAVTELRRIRSYESGDTQ</sequence>
<organism evidence="11 12">
    <name type="scientific">Maritimibacter harenae</name>
    <dbReference type="NCBI Taxonomy" id="2606218"/>
    <lineage>
        <taxon>Bacteria</taxon>
        <taxon>Pseudomonadati</taxon>
        <taxon>Pseudomonadota</taxon>
        <taxon>Alphaproteobacteria</taxon>
        <taxon>Rhodobacterales</taxon>
        <taxon>Roseobacteraceae</taxon>
        <taxon>Maritimibacter</taxon>
    </lineage>
</organism>
<evidence type="ECO:0000256" key="8">
    <source>
        <dbReference type="ARBA" id="ARBA00023306"/>
    </source>
</evidence>
<keyword evidence="12" id="KW-1185">Reference proteome</keyword>
<accession>A0A845LZS9</accession>
<dbReference type="RefSeq" id="WP_161350969.1">
    <property type="nucleotide sequence ID" value="NZ_WTUX01000011.1"/>
</dbReference>
<keyword evidence="5 9" id="KW-0812">Transmembrane</keyword>
<dbReference type="InterPro" id="IPR005548">
    <property type="entry name" value="Cell_div_FtsQ/DivIB_C"/>
</dbReference>
<comment type="similarity">
    <text evidence="9">Belongs to the FtsQ/DivIB family. FtsQ subfamily.</text>
</comment>
<keyword evidence="6 9" id="KW-1133">Transmembrane helix</keyword>
<comment type="caution">
    <text evidence="11">The sequence shown here is derived from an EMBL/GenBank/DDBJ whole genome shotgun (WGS) entry which is preliminary data.</text>
</comment>
<dbReference type="GO" id="GO:0090529">
    <property type="term" value="P:cell septum assembly"/>
    <property type="evidence" value="ECO:0007669"/>
    <property type="project" value="InterPro"/>
</dbReference>
<dbReference type="AlphaFoldDB" id="A0A845LZS9"/>
<dbReference type="Proteomes" id="UP000467322">
    <property type="component" value="Unassembled WGS sequence"/>
</dbReference>
<dbReference type="GO" id="GO:0032153">
    <property type="term" value="C:cell division site"/>
    <property type="evidence" value="ECO:0007669"/>
    <property type="project" value="UniProtKB-UniRule"/>
</dbReference>
<evidence type="ECO:0000256" key="2">
    <source>
        <dbReference type="ARBA" id="ARBA00022475"/>
    </source>
</evidence>
<dbReference type="GO" id="GO:0043093">
    <property type="term" value="P:FtsZ-dependent cytokinesis"/>
    <property type="evidence" value="ECO:0007669"/>
    <property type="project" value="UniProtKB-UniRule"/>
</dbReference>
<evidence type="ECO:0000256" key="3">
    <source>
        <dbReference type="ARBA" id="ARBA00022519"/>
    </source>
</evidence>
<dbReference type="InterPro" id="IPR026579">
    <property type="entry name" value="FtsQ"/>
</dbReference>
<evidence type="ECO:0000256" key="7">
    <source>
        <dbReference type="ARBA" id="ARBA00023136"/>
    </source>
</evidence>
<feature type="domain" description="POTRA" evidence="10">
    <location>
        <begin position="79"/>
        <end position="147"/>
    </location>
</feature>
<keyword evidence="4 9" id="KW-0132">Cell division</keyword>
<dbReference type="Gene3D" id="3.40.50.11690">
    <property type="entry name" value="Cell division protein FtsQ/DivIB"/>
    <property type="match status" value="1"/>
</dbReference>
<evidence type="ECO:0000256" key="9">
    <source>
        <dbReference type="HAMAP-Rule" id="MF_00911"/>
    </source>
</evidence>
<dbReference type="InterPro" id="IPR034746">
    <property type="entry name" value="POTRA"/>
</dbReference>
<keyword evidence="3 9" id="KW-0997">Cell inner membrane</keyword>
<evidence type="ECO:0000256" key="4">
    <source>
        <dbReference type="ARBA" id="ARBA00022618"/>
    </source>
</evidence>